<dbReference type="Proteomes" id="UP000680348">
    <property type="component" value="Unassembled WGS sequence"/>
</dbReference>
<sequence>MAKTHPLGFRIEQDIKEALTVAAKEDHRSVSSLVELIIAKWLREHGYLANAPQRSLRHTLDA</sequence>
<reference evidence="1" key="1">
    <citation type="submission" date="2021-04" db="EMBL/GenBank/DDBJ databases">
        <title>Pseudaminobacter soli sp. nov., isolated from paddy soil contaminated by heavy metals.</title>
        <authorList>
            <person name="Zhang K."/>
        </authorList>
    </citation>
    <scope>NUCLEOTIDE SEQUENCE</scope>
    <source>
        <strain evidence="1">19-2017</strain>
    </source>
</reference>
<evidence type="ECO:0000313" key="1">
    <source>
        <dbReference type="EMBL" id="MBS3650936.1"/>
    </source>
</evidence>
<protein>
    <recommendedName>
        <fullName evidence="3">Ribbon-helix-helix protein, CopG family</fullName>
    </recommendedName>
</protein>
<dbReference type="AlphaFoldDB" id="A0A942E4Q2"/>
<dbReference type="RefSeq" id="WP_188256491.1">
    <property type="nucleotide sequence ID" value="NZ_JABVCF010000011.1"/>
</dbReference>
<dbReference type="Gene3D" id="1.10.1220.10">
    <property type="entry name" value="Met repressor-like"/>
    <property type="match status" value="1"/>
</dbReference>
<dbReference type="InterPro" id="IPR013321">
    <property type="entry name" value="Arc_rbn_hlx_hlx"/>
</dbReference>
<dbReference type="SUPFAM" id="SSF47598">
    <property type="entry name" value="Ribbon-helix-helix"/>
    <property type="match status" value="1"/>
</dbReference>
<evidence type="ECO:0000313" key="2">
    <source>
        <dbReference type="Proteomes" id="UP000680348"/>
    </source>
</evidence>
<dbReference type="EMBL" id="JAGWCR010000011">
    <property type="protein sequence ID" value="MBS3650936.1"/>
    <property type="molecule type" value="Genomic_DNA"/>
</dbReference>
<organism evidence="1 2">
    <name type="scientific">Pseudaminobacter soli</name>
    <name type="common">ex Zhang et al. 2022</name>
    <dbReference type="NCBI Taxonomy" id="2831468"/>
    <lineage>
        <taxon>Bacteria</taxon>
        <taxon>Pseudomonadati</taxon>
        <taxon>Pseudomonadota</taxon>
        <taxon>Alphaproteobacteria</taxon>
        <taxon>Hyphomicrobiales</taxon>
        <taxon>Phyllobacteriaceae</taxon>
        <taxon>Pseudaminobacter</taxon>
    </lineage>
</organism>
<proteinExistence type="predicted"/>
<accession>A0A942E4Q2</accession>
<evidence type="ECO:0008006" key="3">
    <source>
        <dbReference type="Google" id="ProtNLM"/>
    </source>
</evidence>
<name>A0A942E4Q2_9HYPH</name>
<dbReference type="InterPro" id="IPR010985">
    <property type="entry name" value="Ribbon_hlx_hlx"/>
</dbReference>
<dbReference type="GO" id="GO:0006355">
    <property type="term" value="P:regulation of DNA-templated transcription"/>
    <property type="evidence" value="ECO:0007669"/>
    <property type="project" value="InterPro"/>
</dbReference>
<comment type="caution">
    <text evidence="1">The sequence shown here is derived from an EMBL/GenBank/DDBJ whole genome shotgun (WGS) entry which is preliminary data.</text>
</comment>
<keyword evidence="2" id="KW-1185">Reference proteome</keyword>
<gene>
    <name evidence="1" type="ORF">KEU06_20185</name>
</gene>